<feature type="transmembrane region" description="Helical" evidence="10">
    <location>
        <begin position="158"/>
        <end position="180"/>
    </location>
</feature>
<evidence type="ECO:0000256" key="8">
    <source>
        <dbReference type="ARBA" id="ARBA00023136"/>
    </source>
</evidence>
<evidence type="ECO:0000256" key="2">
    <source>
        <dbReference type="ARBA" id="ARBA00022516"/>
    </source>
</evidence>
<dbReference type="Pfam" id="PF01151">
    <property type="entry name" value="ELO"/>
    <property type="match status" value="1"/>
</dbReference>
<comment type="similarity">
    <text evidence="10">Belongs to the ELO family.</text>
</comment>
<keyword evidence="8 10" id="KW-0472">Membrane</keyword>
<evidence type="ECO:0000256" key="1">
    <source>
        <dbReference type="ARBA" id="ARBA00004141"/>
    </source>
</evidence>
<dbReference type="PANTHER" id="PTHR11157">
    <property type="entry name" value="FATTY ACID ACYL TRANSFERASE-RELATED"/>
    <property type="match status" value="1"/>
</dbReference>
<reference evidence="11" key="1">
    <citation type="submission" date="2020-11" db="EMBL/GenBank/DDBJ databases">
        <authorList>
            <person name="Tran Van P."/>
        </authorList>
    </citation>
    <scope>NUCLEOTIDE SEQUENCE</scope>
</reference>
<dbReference type="EMBL" id="OC879420">
    <property type="protein sequence ID" value="CAD7641179.1"/>
    <property type="molecule type" value="Genomic_DNA"/>
</dbReference>
<dbReference type="GO" id="GO:0034626">
    <property type="term" value="P:fatty acid elongation, polyunsaturated fatty acid"/>
    <property type="evidence" value="ECO:0007669"/>
    <property type="project" value="TreeGrafter"/>
</dbReference>
<feature type="non-terminal residue" evidence="11">
    <location>
        <position position="1"/>
    </location>
</feature>
<dbReference type="EMBL" id="CAJPIZ010024845">
    <property type="protein sequence ID" value="CAG2118583.1"/>
    <property type="molecule type" value="Genomic_DNA"/>
</dbReference>
<evidence type="ECO:0000256" key="3">
    <source>
        <dbReference type="ARBA" id="ARBA00022679"/>
    </source>
</evidence>
<comment type="subcellular location">
    <subcellularLocation>
        <location evidence="1">Membrane</location>
        <topology evidence="1">Multi-pass membrane protein</topology>
    </subcellularLocation>
</comment>
<feature type="transmembrane region" description="Helical" evidence="10">
    <location>
        <begin position="36"/>
        <end position="56"/>
    </location>
</feature>
<keyword evidence="7 10" id="KW-0443">Lipid metabolism</keyword>
<feature type="transmembrane region" description="Helical" evidence="10">
    <location>
        <begin position="234"/>
        <end position="253"/>
    </location>
</feature>
<protein>
    <recommendedName>
        <fullName evidence="10">Elongation of very long chain fatty acids protein</fullName>
        <ecNumber evidence="10">2.3.1.199</ecNumber>
    </recommendedName>
    <alternativeName>
        <fullName evidence="10">Very-long-chain 3-oxoacyl-CoA synthase</fullName>
    </alternativeName>
</protein>
<dbReference type="EC" id="2.3.1.199" evidence="10"/>
<feature type="transmembrane region" description="Helical" evidence="10">
    <location>
        <begin position="12"/>
        <end position="30"/>
    </location>
</feature>
<evidence type="ECO:0000256" key="5">
    <source>
        <dbReference type="ARBA" id="ARBA00022832"/>
    </source>
</evidence>
<dbReference type="GO" id="GO:0034625">
    <property type="term" value="P:fatty acid elongation, monounsaturated fatty acid"/>
    <property type="evidence" value="ECO:0007669"/>
    <property type="project" value="TreeGrafter"/>
</dbReference>
<evidence type="ECO:0000313" key="12">
    <source>
        <dbReference type="Proteomes" id="UP000759131"/>
    </source>
</evidence>
<dbReference type="GO" id="GO:0009922">
    <property type="term" value="F:fatty acid elongase activity"/>
    <property type="evidence" value="ECO:0007669"/>
    <property type="project" value="UniProtKB-EC"/>
</dbReference>
<sequence>PYLWWKRYITRLQLIQFAILIVCLICGLMCGNHNDYPIAVILCQFLFINIHYVGIYDKWELRKLSMIQIVPMATDTRLFLALNLCQRMVIKSMNFDSIQYILHDYWAEETDDRLKEYRLLKGGPELFLSIMLFWLLFVTKLGPNYMKDRKPFVLREIIMIYNFILVVINVYFVYAAIGWLDYGRKSWLTRLPTRNEWSEKAIADLPEKAVYAYSKLFDLFDTVFFVLRKKSNQITFLHVYHHFMVPVLAFIVAKLCPQTVIVEVFCLLNSIVHTVMYSYYLLSAFGPQIQPYLWWKRYITRLQ</sequence>
<keyword evidence="4 10" id="KW-0812">Transmembrane</keyword>
<feature type="transmembrane region" description="Helical" evidence="10">
    <location>
        <begin position="126"/>
        <end position="146"/>
    </location>
</feature>
<feature type="non-terminal residue" evidence="11">
    <location>
        <position position="303"/>
    </location>
</feature>
<keyword evidence="12" id="KW-1185">Reference proteome</keyword>
<dbReference type="PANTHER" id="PTHR11157:SF69">
    <property type="entry name" value="ELONGATION OF VERY LONG CHAIN FATTY ACIDS PROTEIN 7"/>
    <property type="match status" value="1"/>
</dbReference>
<dbReference type="InterPro" id="IPR030457">
    <property type="entry name" value="ELO_CS"/>
</dbReference>
<keyword evidence="9 10" id="KW-0275">Fatty acid biosynthesis</keyword>
<accession>A0A7R9QEF6</accession>
<dbReference type="GO" id="GO:0042761">
    <property type="term" value="P:very long-chain fatty acid biosynthetic process"/>
    <property type="evidence" value="ECO:0007669"/>
    <property type="project" value="TreeGrafter"/>
</dbReference>
<gene>
    <name evidence="11" type="ORF">OSB1V03_LOCUS18534</name>
</gene>
<comment type="catalytic activity">
    <reaction evidence="10">
        <text>a very-long-chain acyl-CoA + malonyl-CoA + H(+) = a very-long-chain 3-oxoacyl-CoA + CO2 + CoA</text>
        <dbReference type="Rhea" id="RHEA:32727"/>
        <dbReference type="ChEBI" id="CHEBI:15378"/>
        <dbReference type="ChEBI" id="CHEBI:16526"/>
        <dbReference type="ChEBI" id="CHEBI:57287"/>
        <dbReference type="ChEBI" id="CHEBI:57384"/>
        <dbReference type="ChEBI" id="CHEBI:90725"/>
        <dbReference type="ChEBI" id="CHEBI:90736"/>
        <dbReference type="EC" id="2.3.1.199"/>
    </reaction>
</comment>
<evidence type="ECO:0000256" key="6">
    <source>
        <dbReference type="ARBA" id="ARBA00022989"/>
    </source>
</evidence>
<evidence type="ECO:0000313" key="11">
    <source>
        <dbReference type="EMBL" id="CAD7641179.1"/>
    </source>
</evidence>
<keyword evidence="6 10" id="KW-1133">Transmembrane helix</keyword>
<dbReference type="Proteomes" id="UP000759131">
    <property type="component" value="Unassembled WGS sequence"/>
</dbReference>
<organism evidence="11">
    <name type="scientific">Medioppia subpectinata</name>
    <dbReference type="NCBI Taxonomy" id="1979941"/>
    <lineage>
        <taxon>Eukaryota</taxon>
        <taxon>Metazoa</taxon>
        <taxon>Ecdysozoa</taxon>
        <taxon>Arthropoda</taxon>
        <taxon>Chelicerata</taxon>
        <taxon>Arachnida</taxon>
        <taxon>Acari</taxon>
        <taxon>Acariformes</taxon>
        <taxon>Sarcoptiformes</taxon>
        <taxon>Oribatida</taxon>
        <taxon>Brachypylina</taxon>
        <taxon>Oppioidea</taxon>
        <taxon>Oppiidae</taxon>
        <taxon>Medioppia</taxon>
    </lineage>
</organism>
<keyword evidence="3 10" id="KW-0808">Transferase</keyword>
<dbReference type="GO" id="GO:0030148">
    <property type="term" value="P:sphingolipid biosynthetic process"/>
    <property type="evidence" value="ECO:0007669"/>
    <property type="project" value="TreeGrafter"/>
</dbReference>
<evidence type="ECO:0000256" key="7">
    <source>
        <dbReference type="ARBA" id="ARBA00023098"/>
    </source>
</evidence>
<dbReference type="GO" id="GO:0019367">
    <property type="term" value="P:fatty acid elongation, saturated fatty acid"/>
    <property type="evidence" value="ECO:0007669"/>
    <property type="project" value="TreeGrafter"/>
</dbReference>
<evidence type="ECO:0000256" key="4">
    <source>
        <dbReference type="ARBA" id="ARBA00022692"/>
    </source>
</evidence>
<keyword evidence="5 10" id="KW-0276">Fatty acid metabolism</keyword>
<name>A0A7R9QEF6_9ACAR</name>
<dbReference type="PROSITE" id="PS01188">
    <property type="entry name" value="ELO"/>
    <property type="match status" value="1"/>
</dbReference>
<keyword evidence="2 10" id="KW-0444">Lipid biosynthesis</keyword>
<evidence type="ECO:0000256" key="9">
    <source>
        <dbReference type="ARBA" id="ARBA00023160"/>
    </source>
</evidence>
<dbReference type="InterPro" id="IPR002076">
    <property type="entry name" value="ELO_fam"/>
</dbReference>
<evidence type="ECO:0000256" key="10">
    <source>
        <dbReference type="RuleBase" id="RU361115"/>
    </source>
</evidence>
<dbReference type="AlphaFoldDB" id="A0A7R9QEF6"/>
<proteinExistence type="inferred from homology"/>
<dbReference type="OrthoDB" id="434092at2759"/>
<dbReference type="GO" id="GO:0005789">
    <property type="term" value="C:endoplasmic reticulum membrane"/>
    <property type="evidence" value="ECO:0007669"/>
    <property type="project" value="TreeGrafter"/>
</dbReference>